<protein>
    <submittedName>
        <fullName evidence="1">Uncharacterized protein</fullName>
    </submittedName>
</protein>
<sequence>MVVNPQYLFDAKGNTIGVFLSIDGWDKLATLLQNEIPDWQKKLIDTRLEEYSKDSGNTLDWDEIAHKL</sequence>
<dbReference type="OrthoDB" id="798979at2"/>
<dbReference type="AlphaFoldDB" id="A0A2S7SZ39"/>
<accession>A0A2S7SZ39</accession>
<dbReference type="RefSeq" id="WP_105038864.1">
    <property type="nucleotide sequence ID" value="NZ_PPSL01000002.1"/>
</dbReference>
<gene>
    <name evidence="1" type="ORF">CJD36_009345</name>
</gene>
<name>A0A2S7SZ39_9BACT</name>
<comment type="caution">
    <text evidence="1">The sequence shown here is derived from an EMBL/GenBank/DDBJ whole genome shotgun (WGS) entry which is preliminary data.</text>
</comment>
<dbReference type="Pfam" id="PF09720">
    <property type="entry name" value="Unstab_antitox"/>
    <property type="match status" value="1"/>
</dbReference>
<dbReference type="Proteomes" id="UP000239872">
    <property type="component" value="Unassembled WGS sequence"/>
</dbReference>
<evidence type="ECO:0000313" key="2">
    <source>
        <dbReference type="Proteomes" id="UP000239872"/>
    </source>
</evidence>
<organism evidence="1 2">
    <name type="scientific">Flavipsychrobacter stenotrophus</name>
    <dbReference type="NCBI Taxonomy" id="2077091"/>
    <lineage>
        <taxon>Bacteria</taxon>
        <taxon>Pseudomonadati</taxon>
        <taxon>Bacteroidota</taxon>
        <taxon>Chitinophagia</taxon>
        <taxon>Chitinophagales</taxon>
        <taxon>Chitinophagaceae</taxon>
        <taxon>Flavipsychrobacter</taxon>
    </lineage>
</organism>
<dbReference type="InterPro" id="IPR013406">
    <property type="entry name" value="CHP02574_addiction_mod"/>
</dbReference>
<dbReference type="EMBL" id="PPSL01000002">
    <property type="protein sequence ID" value="PQJ11984.1"/>
    <property type="molecule type" value="Genomic_DNA"/>
</dbReference>
<keyword evidence="2" id="KW-1185">Reference proteome</keyword>
<reference evidence="1 2" key="1">
    <citation type="submission" date="2018-01" db="EMBL/GenBank/DDBJ databases">
        <title>A novel member of the phylum Bacteroidetes isolated from glacier ice.</title>
        <authorList>
            <person name="Liu Q."/>
            <person name="Xin Y.-H."/>
        </authorList>
    </citation>
    <scope>NUCLEOTIDE SEQUENCE [LARGE SCALE GENOMIC DNA]</scope>
    <source>
        <strain evidence="1 2">RB1R16</strain>
    </source>
</reference>
<proteinExistence type="predicted"/>
<evidence type="ECO:0000313" key="1">
    <source>
        <dbReference type="EMBL" id="PQJ11984.1"/>
    </source>
</evidence>